<dbReference type="SUPFAM" id="SSF141523">
    <property type="entry name" value="L,D-transpeptidase catalytic domain-like"/>
    <property type="match status" value="1"/>
</dbReference>
<dbReference type="PANTHER" id="PTHR36699:SF1">
    <property type="entry name" value="L,D-TRANSPEPTIDASE YAFK-RELATED"/>
    <property type="match status" value="1"/>
</dbReference>
<evidence type="ECO:0000313" key="11">
    <source>
        <dbReference type="Proteomes" id="UP001217178"/>
    </source>
</evidence>
<keyword evidence="4 7" id="KW-0133">Cell shape</keyword>
<dbReference type="EMBL" id="JAQRFI010000006">
    <property type="protein sequence ID" value="MDC9588507.1"/>
    <property type="molecule type" value="Genomic_DNA"/>
</dbReference>
<dbReference type="InterPro" id="IPR038063">
    <property type="entry name" value="Transpep_catalytic_dom"/>
</dbReference>
<feature type="active site" description="Proton donor/acceptor" evidence="7">
    <location>
        <position position="151"/>
    </location>
</feature>
<evidence type="ECO:0000256" key="4">
    <source>
        <dbReference type="ARBA" id="ARBA00022960"/>
    </source>
</evidence>
<keyword evidence="11" id="KW-1185">Reference proteome</keyword>
<evidence type="ECO:0000256" key="8">
    <source>
        <dbReference type="SAM" id="MobiDB-lite"/>
    </source>
</evidence>
<dbReference type="CDD" id="cd16913">
    <property type="entry name" value="YkuD_like"/>
    <property type="match status" value="1"/>
</dbReference>
<dbReference type="Proteomes" id="UP001217178">
    <property type="component" value="Unassembled WGS sequence"/>
</dbReference>
<evidence type="ECO:0000256" key="3">
    <source>
        <dbReference type="ARBA" id="ARBA00022679"/>
    </source>
</evidence>
<comment type="pathway">
    <text evidence="1 7">Cell wall biogenesis; peptidoglycan biosynthesis.</text>
</comment>
<evidence type="ECO:0000259" key="9">
    <source>
        <dbReference type="PROSITE" id="PS52029"/>
    </source>
</evidence>
<feature type="domain" description="L,D-TPase catalytic" evidence="9">
    <location>
        <begin position="59"/>
        <end position="190"/>
    </location>
</feature>
<sequence length="262" mass="30375">MAHFSVTRFPVTQSSITHSSLSQSATTRPTTQPVTTPEVFSWPKLPTRKPLLKRMGAKIFIQIFKEEKLLELYTKDNTDHYQLTQSYPICNYSGGLGPKTLKGDFKSPEGFYHASLKQLKPNSHYYRAINLGFPNEFDKFKGYSGRDLMIHGACKSIGCYAMTNRYMDEIYQYAESAFHYGQHEIKINIYPFRMTPQNMKRHQNNDNYLFWKQLQPAYEYFVQNSIPATVSVIGGQYIVNVNPKNQLPLWNSESDYLLSKME</sequence>
<comment type="similarity">
    <text evidence="2">Belongs to the YkuD family.</text>
</comment>
<dbReference type="Pfam" id="PF03734">
    <property type="entry name" value="YkuD"/>
    <property type="match status" value="1"/>
</dbReference>
<keyword evidence="6 7" id="KW-0961">Cell wall biogenesis/degradation</keyword>
<organism evidence="10 11">
    <name type="scientific">Xenorhabdus yunnanensis</name>
    <dbReference type="NCBI Taxonomy" id="3025878"/>
    <lineage>
        <taxon>Bacteria</taxon>
        <taxon>Pseudomonadati</taxon>
        <taxon>Pseudomonadota</taxon>
        <taxon>Gammaproteobacteria</taxon>
        <taxon>Enterobacterales</taxon>
        <taxon>Morganellaceae</taxon>
        <taxon>Xenorhabdus</taxon>
    </lineage>
</organism>
<comment type="caution">
    <text evidence="10">The sequence shown here is derived from an EMBL/GenBank/DDBJ whole genome shotgun (WGS) entry which is preliminary data.</text>
</comment>
<keyword evidence="5 7" id="KW-0573">Peptidoglycan synthesis</keyword>
<dbReference type="InterPro" id="IPR005490">
    <property type="entry name" value="LD_TPept_cat_dom"/>
</dbReference>
<evidence type="ECO:0000256" key="1">
    <source>
        <dbReference type="ARBA" id="ARBA00004752"/>
    </source>
</evidence>
<evidence type="ECO:0000256" key="5">
    <source>
        <dbReference type="ARBA" id="ARBA00022984"/>
    </source>
</evidence>
<dbReference type="PANTHER" id="PTHR36699">
    <property type="entry name" value="LD-TRANSPEPTIDASE"/>
    <property type="match status" value="1"/>
</dbReference>
<evidence type="ECO:0000256" key="7">
    <source>
        <dbReference type="PROSITE-ProRule" id="PRU01373"/>
    </source>
</evidence>
<name>A0ABT5LBP8_9GAMM</name>
<feature type="active site" description="Nucleophile" evidence="7">
    <location>
        <position position="159"/>
    </location>
</feature>
<evidence type="ECO:0000256" key="6">
    <source>
        <dbReference type="ARBA" id="ARBA00023316"/>
    </source>
</evidence>
<gene>
    <name evidence="10" type="ORF">PSI23_04050</name>
</gene>
<feature type="region of interest" description="Disordered" evidence="8">
    <location>
        <begin position="17"/>
        <end position="36"/>
    </location>
</feature>
<keyword evidence="3" id="KW-0808">Transferase</keyword>
<evidence type="ECO:0000256" key="2">
    <source>
        <dbReference type="ARBA" id="ARBA00005992"/>
    </source>
</evidence>
<protein>
    <submittedName>
        <fullName evidence="10">Murein L,D-transpeptidase</fullName>
    </submittedName>
</protein>
<reference evidence="10 11" key="1">
    <citation type="submission" date="2023-02" db="EMBL/GenBank/DDBJ databases">
        <title>Entomopathogenic bacteria.</title>
        <authorList>
            <person name="Machado R.A."/>
        </authorList>
    </citation>
    <scope>NUCLEOTIDE SEQUENCE [LARGE SCALE GENOMIC DNA]</scope>
    <source>
        <strain evidence="10 11">XENO-10</strain>
    </source>
</reference>
<dbReference type="PROSITE" id="PS52029">
    <property type="entry name" value="LD_TPASE"/>
    <property type="match status" value="1"/>
</dbReference>
<evidence type="ECO:0000313" key="10">
    <source>
        <dbReference type="EMBL" id="MDC9588507.1"/>
    </source>
</evidence>
<proteinExistence type="inferred from homology"/>
<accession>A0ABT5LBP8</accession>